<name>A0ABW8SSW9_9CLOT</name>
<comment type="caution">
    <text evidence="1">The sequence shown here is derived from an EMBL/GenBank/DDBJ whole genome shotgun (WGS) entry which is preliminary data.</text>
</comment>
<protein>
    <submittedName>
        <fullName evidence="1">DNA-binding response regulator</fullName>
    </submittedName>
</protein>
<dbReference type="InterPro" id="IPR016032">
    <property type="entry name" value="Sig_transdc_resp-reg_C-effctor"/>
</dbReference>
<dbReference type="EMBL" id="JBJHZX010000119">
    <property type="protein sequence ID" value="MFL0198868.1"/>
    <property type="molecule type" value="Genomic_DNA"/>
</dbReference>
<dbReference type="RefSeq" id="WP_406794981.1">
    <property type="nucleotide sequence ID" value="NZ_JBJHZX010000119.1"/>
</dbReference>
<evidence type="ECO:0000313" key="1">
    <source>
        <dbReference type="EMBL" id="MFL0198868.1"/>
    </source>
</evidence>
<sequence length="118" mass="13771">MRTTLDKEQVKKLYLDGLTISEIARKLNSNKDTVKKCIQRNFSNLKCDHRIALARKREVLRTVNYEANKYIGDSAFIKKNRSIYKTNPDGDIVINKDVAPVVTWDTPRRLVNENKNKY</sequence>
<keyword evidence="2" id="KW-1185">Reference proteome</keyword>
<dbReference type="Gene3D" id="1.10.10.60">
    <property type="entry name" value="Homeodomain-like"/>
    <property type="match status" value="1"/>
</dbReference>
<organism evidence="1 2">
    <name type="scientific">Candidatus Clostridium eludens</name>
    <dbReference type="NCBI Taxonomy" id="3381663"/>
    <lineage>
        <taxon>Bacteria</taxon>
        <taxon>Bacillati</taxon>
        <taxon>Bacillota</taxon>
        <taxon>Clostridia</taxon>
        <taxon>Eubacteriales</taxon>
        <taxon>Clostridiaceae</taxon>
        <taxon>Clostridium</taxon>
    </lineage>
</organism>
<reference evidence="1 2" key="1">
    <citation type="submission" date="2024-11" db="EMBL/GenBank/DDBJ databases">
        <authorList>
            <person name="Heng Y.C."/>
            <person name="Lim A.C.H."/>
            <person name="Lee J.K.Y."/>
            <person name="Kittelmann S."/>
        </authorList>
    </citation>
    <scope>NUCLEOTIDE SEQUENCE [LARGE SCALE GENOMIC DNA]</scope>
    <source>
        <strain evidence="1 2">WILCCON 0269</strain>
    </source>
</reference>
<keyword evidence="1" id="KW-0238">DNA-binding</keyword>
<dbReference type="SUPFAM" id="SSF46894">
    <property type="entry name" value="C-terminal effector domain of the bipartite response regulators"/>
    <property type="match status" value="1"/>
</dbReference>
<accession>A0ABW8SSW9</accession>
<evidence type="ECO:0000313" key="2">
    <source>
        <dbReference type="Proteomes" id="UP001623660"/>
    </source>
</evidence>
<dbReference type="GO" id="GO:0003677">
    <property type="term" value="F:DNA binding"/>
    <property type="evidence" value="ECO:0007669"/>
    <property type="project" value="UniProtKB-KW"/>
</dbReference>
<gene>
    <name evidence="1" type="ORF">ACJDU8_25450</name>
</gene>
<dbReference type="Proteomes" id="UP001623660">
    <property type="component" value="Unassembled WGS sequence"/>
</dbReference>
<proteinExistence type="predicted"/>